<reference evidence="4" key="1">
    <citation type="submission" date="2020-05" db="EMBL/GenBank/DDBJ databases">
        <title>Identification of trans-AT polyketide cluster in two marine bacteria, producers of a novel glutaramide-containing polyketide sesbanimide D and analogs.</title>
        <authorList>
            <person name="Kacar D."/>
            <person name="Rodriguez P."/>
            <person name="Canedo L."/>
            <person name="Gonzalez E."/>
            <person name="Galan B."/>
            <person name="De La Calle F."/>
            <person name="Garcia J.L."/>
        </authorList>
    </citation>
    <scope>NUCLEOTIDE SEQUENCE</scope>
    <source>
        <strain evidence="4">PHM038</strain>
    </source>
</reference>
<dbReference type="InterPro" id="IPR010679">
    <property type="entry name" value="DUF1254"/>
</dbReference>
<feature type="domain" description="DUF1214" evidence="2">
    <location>
        <begin position="266"/>
        <end position="347"/>
    </location>
</feature>
<feature type="domain" description="DUF1254" evidence="3">
    <location>
        <begin position="77"/>
        <end position="188"/>
    </location>
</feature>
<gene>
    <name evidence="4" type="ORF">HK439_24645</name>
</gene>
<name>A0A926S8F7_9HYPH</name>
<dbReference type="PANTHER" id="PTHR36509:SF2">
    <property type="entry name" value="BLL3101 PROTEIN"/>
    <property type="match status" value="1"/>
</dbReference>
<organism evidence="4 5">
    <name type="scientific">Roseibium aggregatum</name>
    <dbReference type="NCBI Taxonomy" id="187304"/>
    <lineage>
        <taxon>Bacteria</taxon>
        <taxon>Pseudomonadati</taxon>
        <taxon>Pseudomonadota</taxon>
        <taxon>Alphaproteobacteria</taxon>
        <taxon>Hyphomicrobiales</taxon>
        <taxon>Stappiaceae</taxon>
        <taxon>Roseibium</taxon>
    </lineage>
</organism>
<dbReference type="InterPro" id="IPR037049">
    <property type="entry name" value="DUF1214_C_sf"/>
</dbReference>
<dbReference type="Pfam" id="PF06863">
    <property type="entry name" value="DUF1254"/>
    <property type="match status" value="1"/>
</dbReference>
<evidence type="ECO:0000259" key="3">
    <source>
        <dbReference type="Pfam" id="PF06863"/>
    </source>
</evidence>
<feature type="chain" id="PRO_5037058833" evidence="1">
    <location>
        <begin position="35"/>
        <end position="364"/>
    </location>
</feature>
<dbReference type="PANTHER" id="PTHR36509">
    <property type="entry name" value="BLL3101 PROTEIN"/>
    <property type="match status" value="1"/>
</dbReference>
<accession>A0A926S8F7</accession>
<dbReference type="InterPro" id="IPR010621">
    <property type="entry name" value="DUF1214"/>
</dbReference>
<evidence type="ECO:0000256" key="1">
    <source>
        <dbReference type="SAM" id="SignalP"/>
    </source>
</evidence>
<dbReference type="SUPFAM" id="SSF160935">
    <property type="entry name" value="VPA0735-like"/>
    <property type="match status" value="1"/>
</dbReference>
<comment type="caution">
    <text evidence="4">The sequence shown here is derived from an EMBL/GenBank/DDBJ whole genome shotgun (WGS) entry which is preliminary data.</text>
</comment>
<dbReference type="Gene3D" id="2.60.120.600">
    <property type="entry name" value="Domain of unknown function DUF1214, C-terminal domain"/>
    <property type="match status" value="1"/>
</dbReference>
<dbReference type="Pfam" id="PF06742">
    <property type="entry name" value="DUF1214"/>
    <property type="match status" value="1"/>
</dbReference>
<dbReference type="EMBL" id="JABFCZ010000039">
    <property type="protein sequence ID" value="MBD1549460.1"/>
    <property type="molecule type" value="Genomic_DNA"/>
</dbReference>
<evidence type="ECO:0000313" key="5">
    <source>
        <dbReference type="Proteomes" id="UP000598467"/>
    </source>
</evidence>
<feature type="signal peptide" evidence="1">
    <location>
        <begin position="1"/>
        <end position="34"/>
    </location>
</feature>
<proteinExistence type="predicted"/>
<protein>
    <submittedName>
        <fullName evidence="4">DUF1214 domain-containing protein</fullName>
    </submittedName>
</protein>
<sequence length="364" mass="40160">MYSHYVGDCSMTAKSLCAAAAATAFTLMPFAASAVEPSFDRLSELVQGASVPVTVNNYVAAETAGQFDRILKMTGGINKLVSFREPTPLDKQSVIRMNRDTLYSFAIVDISQGAKLTMPETDGRYNSVMVVNENEYINKVYYEPGTHVLTKDEFDTDYVLVAFRTLVDSSDPADIKKANDLQNKFRVEAASANAYTHPNYDEKSYKELRDLLLGVSKFLPDSTGAFGSMETTQQVPHMLGAAFGWGGLPSQDAFYLSENPKLPIGRYQIDVPKDVPVKAFWSVSVYNKDGFFQKNDKGVYNINSQSGKANPDGSMTVNLGGCDDSSRMNCIPLTEGWNYTVRLYRPDASVIDGKWTFPAVQKSN</sequence>
<evidence type="ECO:0000259" key="2">
    <source>
        <dbReference type="Pfam" id="PF06742"/>
    </source>
</evidence>
<evidence type="ECO:0000313" key="4">
    <source>
        <dbReference type="EMBL" id="MBD1549460.1"/>
    </source>
</evidence>
<keyword evidence="1" id="KW-0732">Signal</keyword>
<dbReference type="AlphaFoldDB" id="A0A926S8F7"/>
<dbReference type="Proteomes" id="UP000598467">
    <property type="component" value="Unassembled WGS sequence"/>
</dbReference>